<gene>
    <name evidence="3" type="ORF">C7I84_28640</name>
</gene>
<evidence type="ECO:0000313" key="3">
    <source>
        <dbReference type="EMBL" id="PSJ50330.1"/>
    </source>
</evidence>
<evidence type="ECO:0000256" key="1">
    <source>
        <dbReference type="SAM" id="MobiDB-lite"/>
    </source>
</evidence>
<feature type="signal peptide" evidence="2">
    <location>
        <begin position="1"/>
        <end position="27"/>
    </location>
</feature>
<sequence length="107" mass="12178">MARWTGTTGLAAAAALGLALLGSEAVAESSQLDRVLNNQLRSNRTGVDVRVIEQRQRRMDFQERQQRYREQDRINAGRPRPRLEVPIMRGSCQTPIEGSRAMRRNCR</sequence>
<comment type="caution">
    <text evidence="3">The sequence shown here is derived from an EMBL/GenBank/DDBJ whole genome shotgun (WGS) entry which is preliminary data.</text>
</comment>
<feature type="compositionally biased region" description="Basic and acidic residues" evidence="1">
    <location>
        <begin position="62"/>
        <end position="75"/>
    </location>
</feature>
<protein>
    <submittedName>
        <fullName evidence="3">Uncharacterized protein</fullName>
    </submittedName>
</protein>
<dbReference type="AlphaFoldDB" id="A0A2P7RJC7"/>
<keyword evidence="4" id="KW-1185">Reference proteome</keyword>
<dbReference type="EMBL" id="PXYK01000051">
    <property type="protein sequence ID" value="PSJ50330.1"/>
    <property type="molecule type" value="Genomic_DNA"/>
</dbReference>
<feature type="region of interest" description="Disordered" evidence="1">
    <location>
        <begin position="62"/>
        <end position="84"/>
    </location>
</feature>
<dbReference type="RefSeq" id="WP_106775618.1">
    <property type="nucleotide sequence ID" value="NZ_PXYK01000051.1"/>
</dbReference>
<name>A0A2P7RJC7_9HYPH</name>
<organism evidence="3 4">
    <name type="scientific">Kumtagia ephedrae</name>
    <dbReference type="NCBI Taxonomy" id="2116701"/>
    <lineage>
        <taxon>Bacteria</taxon>
        <taxon>Pseudomonadati</taxon>
        <taxon>Pseudomonadota</taxon>
        <taxon>Alphaproteobacteria</taxon>
        <taxon>Hyphomicrobiales</taxon>
        <taxon>Phyllobacteriaceae</taxon>
        <taxon>Kumtagia</taxon>
    </lineage>
</organism>
<keyword evidence="2" id="KW-0732">Signal</keyword>
<reference evidence="3 4" key="1">
    <citation type="submission" date="2018-03" db="EMBL/GenBank/DDBJ databases">
        <title>The draft genome of Mesorhizobium sp. 6GN-30.</title>
        <authorList>
            <person name="Liu L."/>
            <person name="Li L."/>
            <person name="Wang T."/>
            <person name="Zhang X."/>
            <person name="Liang L."/>
        </authorList>
    </citation>
    <scope>NUCLEOTIDE SEQUENCE [LARGE SCALE GENOMIC DNA]</scope>
    <source>
        <strain evidence="3 4">6GN30</strain>
    </source>
</reference>
<proteinExistence type="predicted"/>
<accession>A0A2P7RJC7</accession>
<dbReference type="Proteomes" id="UP000241229">
    <property type="component" value="Unassembled WGS sequence"/>
</dbReference>
<evidence type="ECO:0000313" key="4">
    <source>
        <dbReference type="Proteomes" id="UP000241229"/>
    </source>
</evidence>
<evidence type="ECO:0000256" key="2">
    <source>
        <dbReference type="SAM" id="SignalP"/>
    </source>
</evidence>
<feature type="chain" id="PRO_5015176841" evidence="2">
    <location>
        <begin position="28"/>
        <end position="107"/>
    </location>
</feature>